<dbReference type="SUPFAM" id="SSF54909">
    <property type="entry name" value="Dimeric alpha+beta barrel"/>
    <property type="match status" value="2"/>
</dbReference>
<name>A0A8S1JFU2_9CHLO</name>
<dbReference type="PROSITE" id="PS51725">
    <property type="entry name" value="ABM"/>
    <property type="match status" value="1"/>
</dbReference>
<dbReference type="Proteomes" id="UP000708148">
    <property type="component" value="Unassembled WGS sequence"/>
</dbReference>
<sequence length="207" mass="22132">MAALDVHNSLVTRIVLYKVRPGQQAAAVEALRGLFSLAAAQPGFVSASLHRSLDGAKAAIYAQWCSAQAVTNFRALPEAAALTANVGELVETADHRGYEIVCWRCKYGIPQIVAGQYFVSIAEFRAGEGEQAGVVERVKAHVEEVGLANGAECLALHRSLDGGLAVCYGQWDSEGAAGGARREEDWDGVEERECHAYEVVMTLKGKA</sequence>
<evidence type="ECO:0000313" key="3">
    <source>
        <dbReference type="EMBL" id="CAD7705376.1"/>
    </source>
</evidence>
<evidence type="ECO:0000313" key="4">
    <source>
        <dbReference type="Proteomes" id="UP000708148"/>
    </source>
</evidence>
<dbReference type="EMBL" id="CAJHUC010003109">
    <property type="protein sequence ID" value="CAD7705376.1"/>
    <property type="molecule type" value="Genomic_DNA"/>
</dbReference>
<protein>
    <recommendedName>
        <fullName evidence="1">ABM domain-containing protein</fullName>
    </recommendedName>
</protein>
<dbReference type="Pfam" id="PF03992">
    <property type="entry name" value="ABM"/>
    <property type="match status" value="1"/>
</dbReference>
<feature type="domain" description="ABM" evidence="1">
    <location>
        <begin position="11"/>
        <end position="101"/>
    </location>
</feature>
<evidence type="ECO:0000313" key="2">
    <source>
        <dbReference type="EMBL" id="CAD7698645.1"/>
    </source>
</evidence>
<dbReference type="InterPro" id="IPR007138">
    <property type="entry name" value="ABM_dom"/>
</dbReference>
<proteinExistence type="predicted"/>
<evidence type="ECO:0000259" key="1">
    <source>
        <dbReference type="PROSITE" id="PS51725"/>
    </source>
</evidence>
<comment type="caution">
    <text evidence="3">The sequence shown here is derived from an EMBL/GenBank/DDBJ whole genome shotgun (WGS) entry which is preliminary data.</text>
</comment>
<keyword evidence="4" id="KW-1185">Reference proteome</keyword>
<dbReference type="InterPro" id="IPR011008">
    <property type="entry name" value="Dimeric_a/b-barrel"/>
</dbReference>
<reference evidence="3" key="1">
    <citation type="submission" date="2020-12" db="EMBL/GenBank/DDBJ databases">
        <authorList>
            <person name="Iha C."/>
        </authorList>
    </citation>
    <scope>NUCLEOTIDE SEQUENCE</scope>
</reference>
<dbReference type="EMBL" id="CAJHUC010000866">
    <property type="protein sequence ID" value="CAD7698645.1"/>
    <property type="molecule type" value="Genomic_DNA"/>
</dbReference>
<organism evidence="3 4">
    <name type="scientific">Ostreobium quekettii</name>
    <dbReference type="NCBI Taxonomy" id="121088"/>
    <lineage>
        <taxon>Eukaryota</taxon>
        <taxon>Viridiplantae</taxon>
        <taxon>Chlorophyta</taxon>
        <taxon>core chlorophytes</taxon>
        <taxon>Ulvophyceae</taxon>
        <taxon>TCBD clade</taxon>
        <taxon>Bryopsidales</taxon>
        <taxon>Ostreobineae</taxon>
        <taxon>Ostreobiaceae</taxon>
        <taxon>Ostreobium</taxon>
    </lineage>
</organism>
<dbReference type="Gene3D" id="3.30.70.100">
    <property type="match status" value="2"/>
</dbReference>
<accession>A0A8S1JFU2</accession>
<dbReference type="AlphaFoldDB" id="A0A8S1JFU2"/>
<gene>
    <name evidence="3" type="ORF">OSTQU699_LOCUS10731</name>
    <name evidence="2" type="ORF">OSTQU699_LOCUS4006</name>
</gene>